<evidence type="ECO:0000313" key="2">
    <source>
        <dbReference type="EMBL" id="MFC4010448.1"/>
    </source>
</evidence>
<dbReference type="Proteomes" id="UP001595851">
    <property type="component" value="Unassembled WGS sequence"/>
</dbReference>
<evidence type="ECO:0000313" key="3">
    <source>
        <dbReference type="Proteomes" id="UP001595851"/>
    </source>
</evidence>
<accession>A0ABV8GCE0</accession>
<proteinExistence type="predicted"/>
<dbReference type="RefSeq" id="WP_379530449.1">
    <property type="nucleotide sequence ID" value="NZ_JBHSBI010000012.1"/>
</dbReference>
<reference evidence="3" key="1">
    <citation type="journal article" date="2019" name="Int. J. Syst. Evol. Microbiol.">
        <title>The Global Catalogue of Microorganisms (GCM) 10K type strain sequencing project: providing services to taxonomists for standard genome sequencing and annotation.</title>
        <authorList>
            <consortium name="The Broad Institute Genomics Platform"/>
            <consortium name="The Broad Institute Genome Sequencing Center for Infectious Disease"/>
            <person name="Wu L."/>
            <person name="Ma J."/>
        </authorList>
    </citation>
    <scope>NUCLEOTIDE SEQUENCE [LARGE SCALE GENOMIC DNA]</scope>
    <source>
        <strain evidence="3">TBRC 1276</strain>
    </source>
</reference>
<evidence type="ECO:0000256" key="1">
    <source>
        <dbReference type="SAM" id="MobiDB-lite"/>
    </source>
</evidence>
<comment type="caution">
    <text evidence="2">The sequence shown here is derived from an EMBL/GenBank/DDBJ whole genome shotgun (WGS) entry which is preliminary data.</text>
</comment>
<keyword evidence="3" id="KW-1185">Reference proteome</keyword>
<sequence>MVSSMVGGGSGGPQEGAVAVEQGAAGGREEWFVAFWDDELECGRGGFEGEEGGDFSSPASVAVPREAGAR</sequence>
<dbReference type="EMBL" id="JBHSBI010000012">
    <property type="protein sequence ID" value="MFC4010448.1"/>
    <property type="molecule type" value="Genomic_DNA"/>
</dbReference>
<gene>
    <name evidence="2" type="ORF">ACFOY2_24695</name>
</gene>
<feature type="region of interest" description="Disordered" evidence="1">
    <location>
        <begin position="43"/>
        <end position="70"/>
    </location>
</feature>
<name>A0ABV8GCE0_9ACTN</name>
<organism evidence="2 3">
    <name type="scientific">Nonomuraea purpurea</name>
    <dbReference type="NCBI Taxonomy" id="1849276"/>
    <lineage>
        <taxon>Bacteria</taxon>
        <taxon>Bacillati</taxon>
        <taxon>Actinomycetota</taxon>
        <taxon>Actinomycetes</taxon>
        <taxon>Streptosporangiales</taxon>
        <taxon>Streptosporangiaceae</taxon>
        <taxon>Nonomuraea</taxon>
    </lineage>
</organism>
<protein>
    <submittedName>
        <fullName evidence="2">Uncharacterized protein</fullName>
    </submittedName>
</protein>